<dbReference type="InterPro" id="IPR039420">
    <property type="entry name" value="WalR-like"/>
</dbReference>
<evidence type="ECO:0000259" key="7">
    <source>
        <dbReference type="PROSITE" id="PS50043"/>
    </source>
</evidence>
<dbReference type="EMBL" id="JACGWT010000003">
    <property type="protein sequence ID" value="MBA8794287.1"/>
    <property type="molecule type" value="Genomic_DNA"/>
</dbReference>
<evidence type="ECO:0000256" key="3">
    <source>
        <dbReference type="ARBA" id="ARBA00023125"/>
    </source>
</evidence>
<dbReference type="GO" id="GO:0003677">
    <property type="term" value="F:DNA binding"/>
    <property type="evidence" value="ECO:0007669"/>
    <property type="project" value="UniProtKB-KW"/>
</dbReference>
<dbReference type="CDD" id="cd06170">
    <property type="entry name" value="LuxR_C_like"/>
    <property type="match status" value="1"/>
</dbReference>
<dbReference type="Gene3D" id="3.40.50.2300">
    <property type="match status" value="1"/>
</dbReference>
<name>A0A7W3IS75_9ACTN</name>
<keyword evidence="4" id="KW-0804">Transcription</keyword>
<protein>
    <submittedName>
        <fullName evidence="9">DNA-binding NarL/FixJ family response regulator</fullName>
    </submittedName>
</protein>
<dbReference type="InterPro" id="IPR001789">
    <property type="entry name" value="Sig_transdc_resp-reg_receiver"/>
</dbReference>
<keyword evidence="1 5" id="KW-0597">Phosphoprotein</keyword>
<dbReference type="SUPFAM" id="SSF52172">
    <property type="entry name" value="CheY-like"/>
    <property type="match status" value="1"/>
</dbReference>
<dbReference type="SUPFAM" id="SSF46894">
    <property type="entry name" value="C-terminal effector domain of the bipartite response regulators"/>
    <property type="match status" value="1"/>
</dbReference>
<proteinExistence type="predicted"/>
<dbReference type="InterPro" id="IPR011006">
    <property type="entry name" value="CheY-like_superfamily"/>
</dbReference>
<dbReference type="PROSITE" id="PS50110">
    <property type="entry name" value="RESPONSE_REGULATORY"/>
    <property type="match status" value="1"/>
</dbReference>
<evidence type="ECO:0000256" key="5">
    <source>
        <dbReference type="PROSITE-ProRule" id="PRU00169"/>
    </source>
</evidence>
<keyword evidence="10" id="KW-1185">Reference proteome</keyword>
<evidence type="ECO:0000256" key="2">
    <source>
        <dbReference type="ARBA" id="ARBA00023015"/>
    </source>
</evidence>
<dbReference type="PRINTS" id="PR00038">
    <property type="entry name" value="HTHLUXR"/>
</dbReference>
<dbReference type="InterPro" id="IPR016032">
    <property type="entry name" value="Sig_transdc_resp-reg_C-effctor"/>
</dbReference>
<dbReference type="InterPro" id="IPR058245">
    <property type="entry name" value="NreC/VraR/RcsB-like_REC"/>
</dbReference>
<evidence type="ECO:0000256" key="6">
    <source>
        <dbReference type="SAM" id="MobiDB-lite"/>
    </source>
</evidence>
<dbReference type="Pfam" id="PF00072">
    <property type="entry name" value="Response_reg"/>
    <property type="match status" value="1"/>
</dbReference>
<evidence type="ECO:0000313" key="10">
    <source>
        <dbReference type="Proteomes" id="UP000523079"/>
    </source>
</evidence>
<evidence type="ECO:0000259" key="8">
    <source>
        <dbReference type="PROSITE" id="PS50110"/>
    </source>
</evidence>
<dbReference type="PROSITE" id="PS50043">
    <property type="entry name" value="HTH_LUXR_2"/>
    <property type="match status" value="1"/>
</dbReference>
<dbReference type="PANTHER" id="PTHR43214:SF24">
    <property type="entry name" value="TRANSCRIPTIONAL REGULATORY PROTEIN NARL-RELATED"/>
    <property type="match status" value="1"/>
</dbReference>
<evidence type="ECO:0000256" key="1">
    <source>
        <dbReference type="ARBA" id="ARBA00022553"/>
    </source>
</evidence>
<dbReference type="Proteomes" id="UP000523079">
    <property type="component" value="Unassembled WGS sequence"/>
</dbReference>
<gene>
    <name evidence="9" type="ORF">FHX74_001906</name>
</gene>
<dbReference type="Pfam" id="PF00196">
    <property type="entry name" value="GerE"/>
    <property type="match status" value="1"/>
</dbReference>
<dbReference type="PANTHER" id="PTHR43214">
    <property type="entry name" value="TWO-COMPONENT RESPONSE REGULATOR"/>
    <property type="match status" value="1"/>
</dbReference>
<keyword evidence="3 9" id="KW-0238">DNA-binding</keyword>
<sequence>MSEPIRVLVADDQDIVRDGLVTVLGLLDDLEVVGSAADGRAAVELCRSARPDVVLMDLRMPVLDGADATAALLAEQPEVAVLVLTTYADDTSIARALRAGARGYLTKDASREDIAVAIRAVARGQATFDPVVSARLISGLAAAPGPTQPSPATPSASGPVPGRPTDDPRTAELTAREREVLRLIGEGLSNTEIAERLFVSTSTVKTHINNLFAKLRLRDRPHAVRLALEVFGDR</sequence>
<dbReference type="GO" id="GO:0000160">
    <property type="term" value="P:phosphorelay signal transduction system"/>
    <property type="evidence" value="ECO:0007669"/>
    <property type="project" value="InterPro"/>
</dbReference>
<organism evidence="9 10">
    <name type="scientific">Microlunatus kandeliicorticis</name>
    <dbReference type="NCBI Taxonomy" id="1759536"/>
    <lineage>
        <taxon>Bacteria</taxon>
        <taxon>Bacillati</taxon>
        <taxon>Actinomycetota</taxon>
        <taxon>Actinomycetes</taxon>
        <taxon>Propionibacteriales</taxon>
        <taxon>Propionibacteriaceae</taxon>
        <taxon>Microlunatus</taxon>
    </lineage>
</organism>
<feature type="domain" description="Response regulatory" evidence="8">
    <location>
        <begin position="6"/>
        <end position="122"/>
    </location>
</feature>
<dbReference type="SMART" id="SM00448">
    <property type="entry name" value="REC"/>
    <property type="match status" value="1"/>
</dbReference>
<reference evidence="9 10" key="1">
    <citation type="submission" date="2020-07" db="EMBL/GenBank/DDBJ databases">
        <title>Sequencing the genomes of 1000 actinobacteria strains.</title>
        <authorList>
            <person name="Klenk H.-P."/>
        </authorList>
    </citation>
    <scope>NUCLEOTIDE SEQUENCE [LARGE SCALE GENOMIC DNA]</scope>
    <source>
        <strain evidence="9 10">DSM 100723</strain>
    </source>
</reference>
<evidence type="ECO:0000313" key="9">
    <source>
        <dbReference type="EMBL" id="MBA8794287.1"/>
    </source>
</evidence>
<dbReference type="RefSeq" id="WP_182559897.1">
    <property type="nucleotide sequence ID" value="NZ_JACGWT010000003.1"/>
</dbReference>
<feature type="domain" description="HTH luxR-type" evidence="7">
    <location>
        <begin position="166"/>
        <end position="231"/>
    </location>
</feature>
<accession>A0A7W3IS75</accession>
<comment type="caution">
    <text evidence="9">The sequence shown here is derived from an EMBL/GenBank/DDBJ whole genome shotgun (WGS) entry which is preliminary data.</text>
</comment>
<feature type="region of interest" description="Disordered" evidence="6">
    <location>
        <begin position="142"/>
        <end position="169"/>
    </location>
</feature>
<keyword evidence="2" id="KW-0805">Transcription regulation</keyword>
<dbReference type="AlphaFoldDB" id="A0A7W3IS75"/>
<dbReference type="CDD" id="cd17535">
    <property type="entry name" value="REC_NarL-like"/>
    <property type="match status" value="1"/>
</dbReference>
<dbReference type="GO" id="GO:0006355">
    <property type="term" value="P:regulation of DNA-templated transcription"/>
    <property type="evidence" value="ECO:0007669"/>
    <property type="project" value="InterPro"/>
</dbReference>
<dbReference type="SMART" id="SM00421">
    <property type="entry name" value="HTH_LUXR"/>
    <property type="match status" value="1"/>
</dbReference>
<feature type="modified residue" description="4-aspartylphosphate" evidence="5">
    <location>
        <position position="57"/>
    </location>
</feature>
<evidence type="ECO:0000256" key="4">
    <source>
        <dbReference type="ARBA" id="ARBA00023163"/>
    </source>
</evidence>
<dbReference type="PROSITE" id="PS00622">
    <property type="entry name" value="HTH_LUXR_1"/>
    <property type="match status" value="1"/>
</dbReference>
<dbReference type="InterPro" id="IPR000792">
    <property type="entry name" value="Tscrpt_reg_LuxR_C"/>
</dbReference>